<proteinExistence type="predicted"/>
<evidence type="ECO:0000313" key="6">
    <source>
        <dbReference type="Proteomes" id="UP000268162"/>
    </source>
</evidence>
<dbReference type="AlphaFoldDB" id="A0A4P9ZPP4"/>
<keyword evidence="2 3" id="KW-0802">TPR repeat</keyword>
<dbReference type="Pfam" id="PF13432">
    <property type="entry name" value="TPR_16"/>
    <property type="match status" value="1"/>
</dbReference>
<dbReference type="Pfam" id="PF00515">
    <property type="entry name" value="TPR_1"/>
    <property type="match status" value="1"/>
</dbReference>
<evidence type="ECO:0000256" key="2">
    <source>
        <dbReference type="ARBA" id="ARBA00022803"/>
    </source>
</evidence>
<dbReference type="PROSITE" id="PS50005">
    <property type="entry name" value="TPR"/>
    <property type="match status" value="2"/>
</dbReference>
<feature type="compositionally biased region" description="Low complexity" evidence="4">
    <location>
        <begin position="15"/>
        <end position="24"/>
    </location>
</feature>
<accession>A0A4P9ZPP4</accession>
<protein>
    <recommendedName>
        <fullName evidence="7">TPR-like protein</fullName>
    </recommendedName>
</protein>
<dbReference type="InterPro" id="IPR050498">
    <property type="entry name" value="Ycf3"/>
</dbReference>
<sequence length="185" mass="19883">MACFASATSPPPSGQSPSTSQTQADSSLAAGAEAFQAGNLTDALVHFQASVDASPSSAAYYNIGVCHYQLQQFPEAATAWDHSLELDPHRADVHLNLASVAFMHLKDTPRALEHLAAASRMDPQDGEIFYNYGCILESTGQLAQAIEKYQQAVDLGIERAKVNLRNAMARAMQQKAADSNKQQSE</sequence>
<feature type="repeat" description="TPR" evidence="3">
    <location>
        <begin position="57"/>
        <end position="90"/>
    </location>
</feature>
<evidence type="ECO:0000256" key="4">
    <source>
        <dbReference type="SAM" id="MobiDB-lite"/>
    </source>
</evidence>
<evidence type="ECO:0000256" key="1">
    <source>
        <dbReference type="ARBA" id="ARBA00022737"/>
    </source>
</evidence>
<dbReference type="STRING" id="215637.A0A4P9ZPP4"/>
<organism evidence="5 6">
    <name type="scientific">Dimargaris cristalligena</name>
    <dbReference type="NCBI Taxonomy" id="215637"/>
    <lineage>
        <taxon>Eukaryota</taxon>
        <taxon>Fungi</taxon>
        <taxon>Fungi incertae sedis</taxon>
        <taxon>Zoopagomycota</taxon>
        <taxon>Kickxellomycotina</taxon>
        <taxon>Dimargaritomycetes</taxon>
        <taxon>Dimargaritales</taxon>
        <taxon>Dimargaritaceae</taxon>
        <taxon>Dimargaris</taxon>
    </lineage>
</organism>
<dbReference type="SUPFAM" id="SSF48452">
    <property type="entry name" value="TPR-like"/>
    <property type="match status" value="1"/>
</dbReference>
<keyword evidence="6" id="KW-1185">Reference proteome</keyword>
<feature type="repeat" description="TPR" evidence="3">
    <location>
        <begin position="126"/>
        <end position="159"/>
    </location>
</feature>
<gene>
    <name evidence="5" type="ORF">BJ085DRAFT_23224</name>
</gene>
<name>A0A4P9ZPP4_9FUNG</name>
<dbReference type="InterPro" id="IPR019734">
    <property type="entry name" value="TPR_rpt"/>
</dbReference>
<dbReference type="EMBL" id="ML002900">
    <property type="protein sequence ID" value="RKP35323.1"/>
    <property type="molecule type" value="Genomic_DNA"/>
</dbReference>
<dbReference type="InterPro" id="IPR011990">
    <property type="entry name" value="TPR-like_helical_dom_sf"/>
</dbReference>
<keyword evidence="1" id="KW-0677">Repeat</keyword>
<dbReference type="SMART" id="SM00028">
    <property type="entry name" value="TPR"/>
    <property type="match status" value="4"/>
</dbReference>
<feature type="region of interest" description="Disordered" evidence="4">
    <location>
        <begin position="1"/>
        <end position="28"/>
    </location>
</feature>
<evidence type="ECO:0000313" key="5">
    <source>
        <dbReference type="EMBL" id="RKP35323.1"/>
    </source>
</evidence>
<dbReference type="Proteomes" id="UP000268162">
    <property type="component" value="Unassembled WGS sequence"/>
</dbReference>
<dbReference type="Gene3D" id="1.25.40.10">
    <property type="entry name" value="Tetratricopeptide repeat domain"/>
    <property type="match status" value="1"/>
</dbReference>
<evidence type="ECO:0008006" key="7">
    <source>
        <dbReference type="Google" id="ProtNLM"/>
    </source>
</evidence>
<dbReference type="PANTHER" id="PTHR44858:SF1">
    <property type="entry name" value="UDP-N-ACETYLGLUCOSAMINE--PEPTIDE N-ACETYLGLUCOSAMINYLTRANSFERASE SPINDLY-RELATED"/>
    <property type="match status" value="1"/>
</dbReference>
<reference evidence="6" key="1">
    <citation type="journal article" date="2018" name="Nat. Microbiol.">
        <title>Leveraging single-cell genomics to expand the fungal tree of life.</title>
        <authorList>
            <person name="Ahrendt S.R."/>
            <person name="Quandt C.A."/>
            <person name="Ciobanu D."/>
            <person name="Clum A."/>
            <person name="Salamov A."/>
            <person name="Andreopoulos B."/>
            <person name="Cheng J.F."/>
            <person name="Woyke T."/>
            <person name="Pelin A."/>
            <person name="Henrissat B."/>
            <person name="Reynolds N.K."/>
            <person name="Benny G.L."/>
            <person name="Smith M.E."/>
            <person name="James T.Y."/>
            <person name="Grigoriev I.V."/>
        </authorList>
    </citation>
    <scope>NUCLEOTIDE SEQUENCE [LARGE SCALE GENOMIC DNA]</scope>
    <source>
        <strain evidence="6">RSA 468</strain>
    </source>
</reference>
<dbReference type="PANTHER" id="PTHR44858">
    <property type="entry name" value="TETRATRICOPEPTIDE REPEAT PROTEIN 6"/>
    <property type="match status" value="1"/>
</dbReference>
<evidence type="ECO:0000256" key="3">
    <source>
        <dbReference type="PROSITE-ProRule" id="PRU00339"/>
    </source>
</evidence>